<name>X1HB09_9ZZZZ</name>
<dbReference type="Gene3D" id="3.40.630.30">
    <property type="match status" value="1"/>
</dbReference>
<dbReference type="InterPro" id="IPR000182">
    <property type="entry name" value="GNAT_dom"/>
</dbReference>
<organism evidence="2">
    <name type="scientific">marine sediment metagenome</name>
    <dbReference type="NCBI Taxonomy" id="412755"/>
    <lineage>
        <taxon>unclassified sequences</taxon>
        <taxon>metagenomes</taxon>
        <taxon>ecological metagenomes</taxon>
    </lineage>
</organism>
<accession>X1HB09</accession>
<dbReference type="GO" id="GO:0016747">
    <property type="term" value="F:acyltransferase activity, transferring groups other than amino-acyl groups"/>
    <property type="evidence" value="ECO:0007669"/>
    <property type="project" value="InterPro"/>
</dbReference>
<protein>
    <recommendedName>
        <fullName evidence="1">N-acetyltransferase domain-containing protein</fullName>
    </recommendedName>
</protein>
<reference evidence="2" key="1">
    <citation type="journal article" date="2014" name="Front. Microbiol.">
        <title>High frequency of phylogenetically diverse reductive dehalogenase-homologous genes in deep subseafloor sedimentary metagenomes.</title>
        <authorList>
            <person name="Kawai M."/>
            <person name="Futagami T."/>
            <person name="Toyoda A."/>
            <person name="Takaki Y."/>
            <person name="Nishi S."/>
            <person name="Hori S."/>
            <person name="Arai W."/>
            <person name="Tsubouchi T."/>
            <person name="Morono Y."/>
            <person name="Uchiyama I."/>
            <person name="Ito T."/>
            <person name="Fujiyama A."/>
            <person name="Inagaki F."/>
            <person name="Takami H."/>
        </authorList>
    </citation>
    <scope>NUCLEOTIDE SEQUENCE</scope>
    <source>
        <strain evidence="2">Expedition CK06-06</strain>
    </source>
</reference>
<dbReference type="AlphaFoldDB" id="X1HB09"/>
<dbReference type="CDD" id="cd04301">
    <property type="entry name" value="NAT_SF"/>
    <property type="match status" value="1"/>
</dbReference>
<dbReference type="InterPro" id="IPR016181">
    <property type="entry name" value="Acyl_CoA_acyltransferase"/>
</dbReference>
<feature type="non-terminal residue" evidence="2">
    <location>
        <position position="112"/>
    </location>
</feature>
<dbReference type="Pfam" id="PF00583">
    <property type="entry name" value="Acetyltransf_1"/>
    <property type="match status" value="1"/>
</dbReference>
<evidence type="ECO:0000313" key="2">
    <source>
        <dbReference type="EMBL" id="GAH66562.1"/>
    </source>
</evidence>
<proteinExistence type="predicted"/>
<comment type="caution">
    <text evidence="2">The sequence shown here is derived from an EMBL/GenBank/DDBJ whole genome shotgun (WGS) entry which is preliminary data.</text>
</comment>
<gene>
    <name evidence="2" type="ORF">S03H2_42961</name>
</gene>
<dbReference type="EMBL" id="BARU01026765">
    <property type="protein sequence ID" value="GAH66562.1"/>
    <property type="molecule type" value="Genomic_DNA"/>
</dbReference>
<evidence type="ECO:0000259" key="1">
    <source>
        <dbReference type="Pfam" id="PF00583"/>
    </source>
</evidence>
<feature type="domain" description="N-acetyltransferase" evidence="1">
    <location>
        <begin position="28"/>
        <end position="100"/>
    </location>
</feature>
<sequence>MHDLDFITHLQLQNADAVPRFDPTVIAHHFILKRHFILQLTADGHCAGYVLHTAPRQGDPLRIDAFCIAERDRRQGLGKELFRKLRARAEDFQASKLTASCPANCVGLAFFL</sequence>
<dbReference type="SUPFAM" id="SSF55729">
    <property type="entry name" value="Acyl-CoA N-acyltransferases (Nat)"/>
    <property type="match status" value="1"/>
</dbReference>